<comment type="caution">
    <text evidence="4">The sequence shown here is derived from an EMBL/GenBank/DDBJ whole genome shotgun (WGS) entry which is preliminary data.</text>
</comment>
<dbReference type="Gene3D" id="3.40.50.1820">
    <property type="entry name" value="alpha/beta hydrolase"/>
    <property type="match status" value="1"/>
</dbReference>
<gene>
    <name evidence="4" type="ORF">GGR46_002988</name>
</gene>
<proteinExistence type="predicted"/>
<dbReference type="InterPro" id="IPR011042">
    <property type="entry name" value="6-blade_b-propeller_TolB-like"/>
</dbReference>
<protein>
    <submittedName>
        <fullName evidence="4">Dienelactone hydrolase</fullName>
    </submittedName>
</protein>
<dbReference type="InterPro" id="IPR001375">
    <property type="entry name" value="Peptidase_S9_cat"/>
</dbReference>
<evidence type="ECO:0000313" key="4">
    <source>
        <dbReference type="EMBL" id="MBB4099424.1"/>
    </source>
</evidence>
<reference evidence="4 5" key="1">
    <citation type="submission" date="2020-08" db="EMBL/GenBank/DDBJ databases">
        <title>Genomic Encyclopedia of Type Strains, Phase IV (KMG-IV): sequencing the most valuable type-strain genomes for metagenomic binning, comparative biology and taxonomic classification.</title>
        <authorList>
            <person name="Goeker M."/>
        </authorList>
    </citation>
    <scope>NUCLEOTIDE SEQUENCE [LARGE SCALE GENOMIC DNA]</scope>
    <source>
        <strain evidence="4 5">DSM 101806</strain>
    </source>
</reference>
<dbReference type="PANTHER" id="PTHR42776:SF27">
    <property type="entry name" value="DIPEPTIDYL PEPTIDASE FAMILY MEMBER 6"/>
    <property type="match status" value="1"/>
</dbReference>
<dbReference type="InterPro" id="IPR029058">
    <property type="entry name" value="AB_hydrolase_fold"/>
</dbReference>
<dbReference type="SUPFAM" id="SSF53474">
    <property type="entry name" value="alpha/beta-Hydrolases"/>
    <property type="match status" value="1"/>
</dbReference>
<dbReference type="GO" id="GO:0006508">
    <property type="term" value="P:proteolysis"/>
    <property type="evidence" value="ECO:0007669"/>
    <property type="project" value="InterPro"/>
</dbReference>
<keyword evidence="5" id="KW-1185">Reference proteome</keyword>
<keyword evidence="1 4" id="KW-0378">Hydrolase</keyword>
<feature type="chain" id="PRO_5031355057" evidence="2">
    <location>
        <begin position="21"/>
        <end position="814"/>
    </location>
</feature>
<organism evidence="4 5">
    <name type="scientific">Sphingomonas kyeonggiensis</name>
    <dbReference type="NCBI Taxonomy" id="1268553"/>
    <lineage>
        <taxon>Bacteria</taxon>
        <taxon>Pseudomonadati</taxon>
        <taxon>Pseudomonadota</taxon>
        <taxon>Alphaproteobacteria</taxon>
        <taxon>Sphingomonadales</taxon>
        <taxon>Sphingomonadaceae</taxon>
        <taxon>Sphingomonas</taxon>
    </lineage>
</organism>
<dbReference type="RefSeq" id="WP_183998687.1">
    <property type="nucleotide sequence ID" value="NZ_JACIEH010000002.1"/>
</dbReference>
<evidence type="ECO:0000256" key="2">
    <source>
        <dbReference type="SAM" id="SignalP"/>
    </source>
</evidence>
<dbReference type="EMBL" id="JACIEH010000002">
    <property type="protein sequence ID" value="MBB4099424.1"/>
    <property type="molecule type" value="Genomic_DNA"/>
</dbReference>
<dbReference type="Pfam" id="PF00326">
    <property type="entry name" value="Peptidase_S9"/>
    <property type="match status" value="1"/>
</dbReference>
<accession>A0A7W6NWS8</accession>
<sequence length="814" mass="88437">MRFTWMAALCLMLCPTLSRSATVGPYTIDDLLRLESYGQVLVEPGGQFAVVERRARFDSAPDFRYDWNVKRLVSKLLVIDLASKAPARPLFAQDPKTGYWAGDFSPSGRRLSVFRFAENRLQLGVVELASGAVRWLDLVPDLPDAHPAPLWLDDDRLLVVTLADGGLPALFQNPVNAQRFAAAGWAKTARGQKPASTLLGSGRFLARGTSYRDRRVVELNLATGATRTRFQGDVLDLALSSDHRQLALLDKGGPVQPDPALAIDPAFEPRRQRLTILDLARGTPRQPCPGCDILPSLLHWSPTGAQLLFYARADGESWAQGQLYRFDARSDTISTPLPATLRAVPQIAGGSARFVPAGWAGDRPLVFAERSTDHRRDWYRIEGKTGARAITADFPTAPAELAAADTAHFYAGDVRGLWRGNWDGGLQHVADGPVRTVRPLLFDGHSLGTRRWINAIPARAMALLGTNDAAHVLVEDQTGRLQSDRIAHGGMMLAMTPSGGLLSYGEDDHGVGTLRWSERGTERVLDRINQHLSAVEPPKRVLLHSKAADGTTLNHWLLLPPRSDAPPRLIVVPYPGYPYGTTPPADSRPAMPTIMTHPQLLVGHGYAVLQPSIPLAPGPGDPLPTIVAEIAHAVDAAQASGLISRAKPLLVGHSYGGYTVLGTAALSDRFAGVVAANGIYDLTSVYGAMDPRIDYGDNGISLTIPIGWSEGGQGRMGVPPWAALARYAKNSPFYHVEDIRVPVLLVTSDLDYVPAAQAERMFLALYRLGKDAMLLRYKGESHSLISPANLRDYWAHVFAFLDASRNPLEDAGPQ</sequence>
<name>A0A7W6NWS8_9SPHN</name>
<dbReference type="GO" id="GO:0004252">
    <property type="term" value="F:serine-type endopeptidase activity"/>
    <property type="evidence" value="ECO:0007669"/>
    <property type="project" value="TreeGrafter"/>
</dbReference>
<feature type="domain" description="Peptidase S9 prolyl oligopeptidase catalytic" evidence="3">
    <location>
        <begin position="628"/>
        <end position="803"/>
    </location>
</feature>
<evidence type="ECO:0000313" key="5">
    <source>
        <dbReference type="Proteomes" id="UP000557392"/>
    </source>
</evidence>
<dbReference type="PANTHER" id="PTHR42776">
    <property type="entry name" value="SERINE PEPTIDASE S9 FAMILY MEMBER"/>
    <property type="match status" value="1"/>
</dbReference>
<dbReference type="Gene3D" id="2.120.10.30">
    <property type="entry name" value="TolB, C-terminal domain"/>
    <property type="match status" value="1"/>
</dbReference>
<keyword evidence="2" id="KW-0732">Signal</keyword>
<feature type="signal peptide" evidence="2">
    <location>
        <begin position="1"/>
        <end position="20"/>
    </location>
</feature>
<dbReference type="SUPFAM" id="SSF82171">
    <property type="entry name" value="DPP6 N-terminal domain-like"/>
    <property type="match status" value="1"/>
</dbReference>
<evidence type="ECO:0000256" key="1">
    <source>
        <dbReference type="ARBA" id="ARBA00022801"/>
    </source>
</evidence>
<evidence type="ECO:0000259" key="3">
    <source>
        <dbReference type="Pfam" id="PF00326"/>
    </source>
</evidence>
<dbReference type="Proteomes" id="UP000557392">
    <property type="component" value="Unassembled WGS sequence"/>
</dbReference>
<dbReference type="AlphaFoldDB" id="A0A7W6NWS8"/>